<dbReference type="EMBL" id="JAUOEK010000069">
    <property type="protein sequence ID" value="MDO5969373.1"/>
    <property type="molecule type" value="Genomic_DNA"/>
</dbReference>
<comment type="caution">
    <text evidence="1">The sequence shown here is derived from an EMBL/GenBank/DDBJ whole genome shotgun (WGS) entry which is preliminary data.</text>
</comment>
<evidence type="ECO:0008006" key="3">
    <source>
        <dbReference type="Google" id="ProtNLM"/>
    </source>
</evidence>
<organism evidence="1 2">
    <name type="scientific">Flavivirga aquimarina</name>
    <dbReference type="NCBI Taxonomy" id="2027862"/>
    <lineage>
        <taxon>Bacteria</taxon>
        <taxon>Pseudomonadati</taxon>
        <taxon>Bacteroidota</taxon>
        <taxon>Flavobacteriia</taxon>
        <taxon>Flavobacteriales</taxon>
        <taxon>Flavobacteriaceae</taxon>
        <taxon>Flavivirga</taxon>
    </lineage>
</organism>
<keyword evidence="2" id="KW-1185">Reference proteome</keyword>
<name>A0ABT8W8B5_9FLAO</name>
<gene>
    <name evidence="1" type="ORF">Q4Q35_06105</name>
</gene>
<protein>
    <recommendedName>
        <fullName evidence="3">DUF481 domain-containing protein</fullName>
    </recommendedName>
</protein>
<sequence>MKKVFMTFLILSSGLFTYSQEKPNSEKEKEVDEIIDSLLEDEDILDDLIDANFQFLYVSLDYNSDTYFSGRDIGIDQYNIRPQISYIHSKGFIASISGVYYNEFVPKWDFTALTLGYGKDIGKKKWFRLYASYSRYVYSNGVDNPFKNALTLSFGAKNKQRTIGTQLSGTYLFGSDDSFQISSTSYASFKLFKAKKSSLKLKPELNIVIGKQTFELAQTYLQDGVIYTDYSENDVFDLINTQINIPLEFSTNAFDFELGYNINLPSAIGTESNLNTTGFFNFSVAYMFDL</sequence>
<dbReference type="RefSeq" id="WP_303277063.1">
    <property type="nucleotide sequence ID" value="NZ_JAUOEK010000069.1"/>
</dbReference>
<reference evidence="1" key="1">
    <citation type="submission" date="2023-07" db="EMBL/GenBank/DDBJ databases">
        <title>Two novel species in the genus Flavivirga.</title>
        <authorList>
            <person name="Kwon K."/>
        </authorList>
    </citation>
    <scope>NUCLEOTIDE SEQUENCE</scope>
    <source>
        <strain evidence="1">KCTC 52353</strain>
    </source>
</reference>
<accession>A0ABT8W8B5</accession>
<evidence type="ECO:0000313" key="1">
    <source>
        <dbReference type="EMBL" id="MDO5969373.1"/>
    </source>
</evidence>
<proteinExistence type="predicted"/>
<evidence type="ECO:0000313" key="2">
    <source>
        <dbReference type="Proteomes" id="UP001176883"/>
    </source>
</evidence>
<dbReference type="Proteomes" id="UP001176883">
    <property type="component" value="Unassembled WGS sequence"/>
</dbReference>